<evidence type="ECO:0000313" key="3">
    <source>
        <dbReference type="Proteomes" id="UP000001937"/>
    </source>
</evidence>
<dbReference type="KEGG" id="fra:Francci3_2134"/>
<dbReference type="Pfam" id="PF10861">
    <property type="entry name" value="DUF2784"/>
    <property type="match status" value="1"/>
</dbReference>
<sequence>MTYDILADLVVVAHLLGIAFIIFGGLLVRRRRWLLWLHVPAVIWGVTIITIGFTCPLTPLEKYLRRLDGQPAYQGGFIDHYLAGVLYPDDLTWLVRSLAALIVVVAYVRVCLDLHRRRSRPTVDTGPDPASSDPGQR</sequence>
<keyword evidence="3" id="KW-1185">Reference proteome</keyword>
<reference evidence="2 3" key="1">
    <citation type="journal article" date="2007" name="Genome Res.">
        <title>Genome characteristics of facultatively symbiotic Frankia sp. strains reflect host range and host plant biogeography.</title>
        <authorList>
            <person name="Normand P."/>
            <person name="Lapierre P."/>
            <person name="Tisa L.S."/>
            <person name="Gogarten J.P."/>
            <person name="Alloisio N."/>
            <person name="Bagnarol E."/>
            <person name="Bassi C.A."/>
            <person name="Berry A.M."/>
            <person name="Bickhart D.M."/>
            <person name="Choisne N."/>
            <person name="Couloux A."/>
            <person name="Cournoyer B."/>
            <person name="Cruveiller S."/>
            <person name="Daubin V."/>
            <person name="Demange N."/>
            <person name="Francino M.P."/>
            <person name="Goltsman E."/>
            <person name="Huang Y."/>
            <person name="Kopp O.R."/>
            <person name="Labarre L."/>
            <person name="Lapidus A."/>
            <person name="Lavire C."/>
            <person name="Marechal J."/>
            <person name="Martinez M."/>
            <person name="Mastronunzio J.E."/>
            <person name="Mullin B.C."/>
            <person name="Niemann J."/>
            <person name="Pujic P."/>
            <person name="Rawnsley T."/>
            <person name="Rouy Z."/>
            <person name="Schenowitz C."/>
            <person name="Sellstedt A."/>
            <person name="Tavares F."/>
            <person name="Tomkins J.P."/>
            <person name="Vallenet D."/>
            <person name="Valverde C."/>
            <person name="Wall L.G."/>
            <person name="Wang Y."/>
            <person name="Medigue C."/>
            <person name="Benson D.R."/>
        </authorList>
    </citation>
    <scope>NUCLEOTIDE SEQUENCE [LARGE SCALE GENOMIC DNA]</scope>
    <source>
        <strain evidence="3">DSM 45818 / CECT 9043 / CcI3</strain>
    </source>
</reference>
<dbReference type="STRING" id="106370.Francci3_2134"/>
<feature type="transmembrane region" description="Helical" evidence="1">
    <location>
        <begin position="93"/>
        <end position="112"/>
    </location>
</feature>
<feature type="transmembrane region" description="Helical" evidence="1">
    <location>
        <begin position="35"/>
        <end position="54"/>
    </location>
</feature>
<dbReference type="AlphaFoldDB" id="Q2JB36"/>
<name>Q2JB36_FRACC</name>
<accession>Q2JB36</accession>
<keyword evidence="1" id="KW-1133">Transmembrane helix</keyword>
<dbReference type="Proteomes" id="UP000001937">
    <property type="component" value="Chromosome"/>
</dbReference>
<keyword evidence="1" id="KW-0812">Transmembrane</keyword>
<proteinExistence type="predicted"/>
<accession>A0A1X1PU81</accession>
<dbReference type="HOGENOM" id="CLU_124431_0_0_11"/>
<dbReference type="InterPro" id="IPR021218">
    <property type="entry name" value="DUF2784"/>
</dbReference>
<protein>
    <recommendedName>
        <fullName evidence="4">DUF2784 domain-containing protein</fullName>
    </recommendedName>
</protein>
<evidence type="ECO:0000313" key="2">
    <source>
        <dbReference type="EMBL" id="ABD11506.1"/>
    </source>
</evidence>
<feature type="transmembrane region" description="Helical" evidence="1">
    <location>
        <begin position="6"/>
        <end position="28"/>
    </location>
</feature>
<evidence type="ECO:0008006" key="4">
    <source>
        <dbReference type="Google" id="ProtNLM"/>
    </source>
</evidence>
<dbReference type="eggNOG" id="ENOG5032SH9">
    <property type="taxonomic scope" value="Bacteria"/>
</dbReference>
<dbReference type="RefSeq" id="WP_011436553.1">
    <property type="nucleotide sequence ID" value="NC_007777.1"/>
</dbReference>
<keyword evidence="1" id="KW-0472">Membrane</keyword>
<organism evidence="2 3">
    <name type="scientific">Frankia casuarinae (strain DSM 45818 / CECT 9043 / HFP020203 / CcI3)</name>
    <dbReference type="NCBI Taxonomy" id="106370"/>
    <lineage>
        <taxon>Bacteria</taxon>
        <taxon>Bacillati</taxon>
        <taxon>Actinomycetota</taxon>
        <taxon>Actinomycetes</taxon>
        <taxon>Frankiales</taxon>
        <taxon>Frankiaceae</taxon>
        <taxon>Frankia</taxon>
    </lineage>
</organism>
<evidence type="ECO:0000256" key="1">
    <source>
        <dbReference type="SAM" id="Phobius"/>
    </source>
</evidence>
<dbReference type="OrthoDB" id="370375at2"/>
<gene>
    <name evidence="2" type="ordered locus">Francci3_2134</name>
</gene>
<dbReference type="EMBL" id="CP000249">
    <property type="protein sequence ID" value="ABD11506.1"/>
    <property type="molecule type" value="Genomic_DNA"/>
</dbReference>